<dbReference type="RefSeq" id="WP_126978704.1">
    <property type="nucleotide sequence ID" value="NZ_PQSP01000002.1"/>
</dbReference>
<sequence length="191" mass="21369">MPAENTLSPRMCGILLVIAFLWGFSEATVFFIVPDVFLTAIVILSFRLAFQAVFAAWAGAILGGSCAYFFAVHAPELARKVLETVPWISPSLIEKVALQYQQHGAFSMLSGGFSGMPYKIYAWYAGSQQLDFAAFLFMGAGARWLRFTCYMLIMAGIVKLLRRWLSTTQIYGVWFTTCAALYAIYWSMVPF</sequence>
<feature type="transmembrane region" description="Helical" evidence="1">
    <location>
        <begin position="170"/>
        <end position="188"/>
    </location>
</feature>
<reference evidence="2 3" key="1">
    <citation type="submission" date="2018-01" db="EMBL/GenBank/DDBJ databases">
        <title>Saezia sanguinis gen. nov., sp. nov., in the order Burkholderiales isolated from human blood.</title>
        <authorList>
            <person name="Medina-Pascual M.J."/>
            <person name="Valdezate S."/>
            <person name="Monzon S."/>
            <person name="Cuesta I."/>
            <person name="Carrasco G."/>
            <person name="Villalon P."/>
            <person name="Saez-Nieto J.A."/>
        </authorList>
    </citation>
    <scope>NUCLEOTIDE SEQUENCE [LARGE SCALE GENOMIC DNA]</scope>
    <source>
        <strain evidence="2 3">CNM695-12</strain>
    </source>
</reference>
<dbReference type="EMBL" id="PQSP01000002">
    <property type="protein sequence ID" value="RUS66991.1"/>
    <property type="molecule type" value="Genomic_DNA"/>
</dbReference>
<evidence type="ECO:0000313" key="2">
    <source>
        <dbReference type="EMBL" id="RUS66991.1"/>
    </source>
</evidence>
<organism evidence="2 3">
    <name type="scientific">Saezia sanguinis</name>
    <dbReference type="NCBI Taxonomy" id="1965230"/>
    <lineage>
        <taxon>Bacteria</taxon>
        <taxon>Pseudomonadati</taxon>
        <taxon>Pseudomonadota</taxon>
        <taxon>Betaproteobacteria</taxon>
        <taxon>Burkholderiales</taxon>
        <taxon>Saeziaceae</taxon>
        <taxon>Saezia</taxon>
    </lineage>
</organism>
<keyword evidence="1" id="KW-0472">Membrane</keyword>
<dbReference type="OrthoDB" id="7192068at2"/>
<name>A0A433SE14_9BURK</name>
<gene>
    <name evidence="2" type="ORF">CUZ56_00928</name>
</gene>
<protein>
    <recommendedName>
        <fullName evidence="4">Inner membrane protein YqaA</fullName>
    </recommendedName>
</protein>
<dbReference type="Proteomes" id="UP000286947">
    <property type="component" value="Unassembled WGS sequence"/>
</dbReference>
<feature type="transmembrane region" description="Helical" evidence="1">
    <location>
        <begin position="105"/>
        <end position="126"/>
    </location>
</feature>
<feature type="transmembrane region" description="Helical" evidence="1">
    <location>
        <begin position="132"/>
        <end position="158"/>
    </location>
</feature>
<evidence type="ECO:0000313" key="3">
    <source>
        <dbReference type="Proteomes" id="UP000286947"/>
    </source>
</evidence>
<proteinExistence type="predicted"/>
<dbReference type="AlphaFoldDB" id="A0A433SE14"/>
<evidence type="ECO:0008006" key="4">
    <source>
        <dbReference type="Google" id="ProtNLM"/>
    </source>
</evidence>
<comment type="caution">
    <text evidence="2">The sequence shown here is derived from an EMBL/GenBank/DDBJ whole genome shotgun (WGS) entry which is preliminary data.</text>
</comment>
<evidence type="ECO:0000256" key="1">
    <source>
        <dbReference type="SAM" id="Phobius"/>
    </source>
</evidence>
<feature type="transmembrane region" description="Helical" evidence="1">
    <location>
        <begin position="37"/>
        <end position="70"/>
    </location>
</feature>
<keyword evidence="1" id="KW-0812">Transmembrane</keyword>
<keyword evidence="3" id="KW-1185">Reference proteome</keyword>
<keyword evidence="1" id="KW-1133">Transmembrane helix</keyword>
<accession>A0A433SE14</accession>